<dbReference type="Proteomes" id="UP000622475">
    <property type="component" value="Unassembled WGS sequence"/>
</dbReference>
<organism evidence="1 2">
    <name type="scientific">Mucilaginibacter myungsuensis</name>
    <dbReference type="NCBI Taxonomy" id="649104"/>
    <lineage>
        <taxon>Bacteria</taxon>
        <taxon>Pseudomonadati</taxon>
        <taxon>Bacteroidota</taxon>
        <taxon>Sphingobacteriia</taxon>
        <taxon>Sphingobacteriales</taxon>
        <taxon>Sphingobacteriaceae</taxon>
        <taxon>Mucilaginibacter</taxon>
    </lineage>
</organism>
<dbReference type="AlphaFoldDB" id="A0A929KYM8"/>
<evidence type="ECO:0000313" key="1">
    <source>
        <dbReference type="EMBL" id="MBE9663582.1"/>
    </source>
</evidence>
<comment type="caution">
    <text evidence="1">The sequence shown here is derived from an EMBL/GenBank/DDBJ whole genome shotgun (WGS) entry which is preliminary data.</text>
</comment>
<gene>
    <name evidence="1" type="ORF">IRJ16_16965</name>
</gene>
<dbReference type="PROSITE" id="PS51257">
    <property type="entry name" value="PROKAR_LIPOPROTEIN"/>
    <property type="match status" value="1"/>
</dbReference>
<keyword evidence="2" id="KW-1185">Reference proteome</keyword>
<proteinExistence type="predicted"/>
<dbReference type="EMBL" id="JADFFL010000007">
    <property type="protein sequence ID" value="MBE9663582.1"/>
    <property type="molecule type" value="Genomic_DNA"/>
</dbReference>
<name>A0A929KYM8_9SPHI</name>
<accession>A0A929KYM8</accession>
<evidence type="ECO:0008006" key="3">
    <source>
        <dbReference type="Google" id="ProtNLM"/>
    </source>
</evidence>
<protein>
    <recommendedName>
        <fullName evidence="3">Lipocalin-like protein</fullName>
    </recommendedName>
</protein>
<evidence type="ECO:0000313" key="2">
    <source>
        <dbReference type="Proteomes" id="UP000622475"/>
    </source>
</evidence>
<dbReference type="RefSeq" id="WP_194112822.1">
    <property type="nucleotide sequence ID" value="NZ_JADFFL010000007.1"/>
</dbReference>
<sequence>MLKRTLFIIIIAVSMLTGCKPELSKKKLYGEWKYTKIDHPQSDNPADTLTSGQLAEDNPYITFKPQSQLTIHWGGKLLSHGTFEVKGKEISYTEQLPEGRSRTFPFFVSELDDKHIVFETLGADGSRVTAFKK</sequence>
<reference evidence="1" key="1">
    <citation type="submission" date="2020-10" db="EMBL/GenBank/DDBJ databases">
        <title>Mucilaginibacter mali sp. nov., isolated from rhizosphere soil of apple orchard.</title>
        <authorList>
            <person name="Lee J.-S."/>
            <person name="Kim H.S."/>
            <person name="Kim J.-S."/>
        </authorList>
    </citation>
    <scope>NUCLEOTIDE SEQUENCE</scope>
    <source>
        <strain evidence="1">KCTC 22746</strain>
    </source>
</reference>